<name>A0A5B7GTK2_PORTR</name>
<accession>A0A5B7GTK2</accession>
<dbReference type="Proteomes" id="UP000324222">
    <property type="component" value="Unassembled WGS sequence"/>
</dbReference>
<protein>
    <submittedName>
        <fullName evidence="1">Uncharacterized protein</fullName>
    </submittedName>
</protein>
<comment type="caution">
    <text evidence="1">The sequence shown here is derived from an EMBL/GenBank/DDBJ whole genome shotgun (WGS) entry which is preliminary data.</text>
</comment>
<sequence>MLGGGSGFFVNTRTSNATPTYGQHSSPALWDVTCGDYENKIKKMDAVMDIAEKLSVGIM</sequence>
<dbReference type="EMBL" id="VSRR010020715">
    <property type="protein sequence ID" value="MPC63370.1"/>
    <property type="molecule type" value="Genomic_DNA"/>
</dbReference>
<evidence type="ECO:0000313" key="2">
    <source>
        <dbReference type="Proteomes" id="UP000324222"/>
    </source>
</evidence>
<keyword evidence="2" id="KW-1185">Reference proteome</keyword>
<gene>
    <name evidence="1" type="ORF">E2C01_057469</name>
</gene>
<organism evidence="1 2">
    <name type="scientific">Portunus trituberculatus</name>
    <name type="common">Swimming crab</name>
    <name type="synonym">Neptunus trituberculatus</name>
    <dbReference type="NCBI Taxonomy" id="210409"/>
    <lineage>
        <taxon>Eukaryota</taxon>
        <taxon>Metazoa</taxon>
        <taxon>Ecdysozoa</taxon>
        <taxon>Arthropoda</taxon>
        <taxon>Crustacea</taxon>
        <taxon>Multicrustacea</taxon>
        <taxon>Malacostraca</taxon>
        <taxon>Eumalacostraca</taxon>
        <taxon>Eucarida</taxon>
        <taxon>Decapoda</taxon>
        <taxon>Pleocyemata</taxon>
        <taxon>Brachyura</taxon>
        <taxon>Eubrachyura</taxon>
        <taxon>Portunoidea</taxon>
        <taxon>Portunidae</taxon>
        <taxon>Portuninae</taxon>
        <taxon>Portunus</taxon>
    </lineage>
</organism>
<proteinExistence type="predicted"/>
<dbReference type="AlphaFoldDB" id="A0A5B7GTK2"/>
<evidence type="ECO:0000313" key="1">
    <source>
        <dbReference type="EMBL" id="MPC63370.1"/>
    </source>
</evidence>
<reference evidence="1 2" key="1">
    <citation type="submission" date="2019-05" db="EMBL/GenBank/DDBJ databases">
        <title>Another draft genome of Portunus trituberculatus and its Hox gene families provides insights of decapod evolution.</title>
        <authorList>
            <person name="Jeong J.-H."/>
            <person name="Song I."/>
            <person name="Kim S."/>
            <person name="Choi T."/>
            <person name="Kim D."/>
            <person name="Ryu S."/>
            <person name="Kim W."/>
        </authorList>
    </citation>
    <scope>NUCLEOTIDE SEQUENCE [LARGE SCALE GENOMIC DNA]</scope>
    <source>
        <tissue evidence="1">Muscle</tissue>
    </source>
</reference>